<protein>
    <submittedName>
        <fullName evidence="2">Uncharacterized protein</fullName>
    </submittedName>
</protein>
<reference evidence="2 3" key="1">
    <citation type="submission" date="2020-12" db="EMBL/GenBank/DDBJ databases">
        <title>Metabolic potential, ecology and presence of endohyphal bacteria is reflected in genomic diversity of Mucoromycotina.</title>
        <authorList>
            <person name="Muszewska A."/>
            <person name="Okrasinska A."/>
            <person name="Steczkiewicz K."/>
            <person name="Drgas O."/>
            <person name="Orlowska M."/>
            <person name="Perlinska-Lenart U."/>
            <person name="Aleksandrzak-Piekarczyk T."/>
            <person name="Szatraj K."/>
            <person name="Zielenkiewicz U."/>
            <person name="Pilsyk S."/>
            <person name="Malc E."/>
            <person name="Mieczkowski P."/>
            <person name="Kruszewska J.S."/>
            <person name="Biernat P."/>
            <person name="Pawlowska J."/>
        </authorList>
    </citation>
    <scope>NUCLEOTIDE SEQUENCE [LARGE SCALE GENOMIC DNA]</scope>
    <source>
        <strain evidence="2 3">CBS 142.35</strain>
    </source>
</reference>
<proteinExistence type="predicted"/>
<organism evidence="2 3">
    <name type="scientific">Circinella minor</name>
    <dbReference type="NCBI Taxonomy" id="1195481"/>
    <lineage>
        <taxon>Eukaryota</taxon>
        <taxon>Fungi</taxon>
        <taxon>Fungi incertae sedis</taxon>
        <taxon>Mucoromycota</taxon>
        <taxon>Mucoromycotina</taxon>
        <taxon>Mucoromycetes</taxon>
        <taxon>Mucorales</taxon>
        <taxon>Lichtheimiaceae</taxon>
        <taxon>Circinella</taxon>
    </lineage>
</organism>
<name>A0A8H7VE44_9FUNG</name>
<comment type="caution">
    <text evidence="2">The sequence shown here is derived from an EMBL/GenBank/DDBJ whole genome shotgun (WGS) entry which is preliminary data.</text>
</comment>
<dbReference type="EMBL" id="JAEPRB010000511">
    <property type="protein sequence ID" value="KAG2215482.1"/>
    <property type="molecule type" value="Genomic_DNA"/>
</dbReference>
<evidence type="ECO:0000313" key="2">
    <source>
        <dbReference type="EMBL" id="KAG2215482.1"/>
    </source>
</evidence>
<evidence type="ECO:0000313" key="3">
    <source>
        <dbReference type="Proteomes" id="UP000646827"/>
    </source>
</evidence>
<accession>A0A8H7VE44</accession>
<dbReference type="AlphaFoldDB" id="A0A8H7VE44"/>
<sequence length="68" mass="7895">MFDENSEENMIAVEEDPNDEEDEDEVLPEDRFMIDLSEILLRIHGEVHGEEGYAELQEELPADQGFEL</sequence>
<feature type="region of interest" description="Disordered" evidence="1">
    <location>
        <begin position="1"/>
        <end position="25"/>
    </location>
</feature>
<gene>
    <name evidence="2" type="ORF">INT45_006336</name>
</gene>
<evidence type="ECO:0000256" key="1">
    <source>
        <dbReference type="SAM" id="MobiDB-lite"/>
    </source>
</evidence>
<keyword evidence="3" id="KW-1185">Reference proteome</keyword>
<dbReference type="Proteomes" id="UP000646827">
    <property type="component" value="Unassembled WGS sequence"/>
</dbReference>